<name>A0A2Y8ZSZ5_9MICO</name>
<gene>
    <name evidence="2" type="ORF">SAMN04489750_2874</name>
</gene>
<accession>A0A2Y8ZSZ5</accession>
<reference evidence="3" key="1">
    <citation type="submission" date="2016-10" db="EMBL/GenBank/DDBJ databases">
        <authorList>
            <person name="Varghese N."/>
            <person name="Submissions S."/>
        </authorList>
    </citation>
    <scope>NUCLEOTIDE SEQUENCE [LARGE SCALE GENOMIC DNA]</scope>
    <source>
        <strain evidence="3">DSM 22951</strain>
    </source>
</reference>
<dbReference type="RefSeq" id="WP_109686836.1">
    <property type="nucleotide sequence ID" value="NZ_QGDN01000001.1"/>
</dbReference>
<dbReference type="Pfam" id="PF12867">
    <property type="entry name" value="DinB_2"/>
    <property type="match status" value="1"/>
</dbReference>
<evidence type="ECO:0000313" key="3">
    <source>
        <dbReference type="Proteomes" id="UP000250028"/>
    </source>
</evidence>
<sequence>MDWNKVLVDQLRYHWEFPLRPRLAGLTDEEYFWEPVAGCWSIRPADADRPQLGSGPFRIDCADDLDFTADPPPVTTIAWRLAHITTSVLGQRTQDHFGGPPCDAATWAYPGSADEALEQLDAAYAGWLAGASALGEEGLAQPCGPAEGPFADYPMADLLTHIHREVIHHGAEVCLLRDLYAHR</sequence>
<evidence type="ECO:0000259" key="1">
    <source>
        <dbReference type="Pfam" id="PF12867"/>
    </source>
</evidence>
<dbReference type="Gene3D" id="1.20.120.450">
    <property type="entry name" value="dinb family like domain"/>
    <property type="match status" value="1"/>
</dbReference>
<keyword evidence="3" id="KW-1185">Reference proteome</keyword>
<dbReference type="Proteomes" id="UP000250028">
    <property type="component" value="Unassembled WGS sequence"/>
</dbReference>
<feature type="domain" description="DinB-like" evidence="1">
    <location>
        <begin position="19"/>
        <end position="172"/>
    </location>
</feature>
<protein>
    <submittedName>
        <fullName evidence="2">DinB superfamily protein</fullName>
    </submittedName>
</protein>
<dbReference type="InterPro" id="IPR024775">
    <property type="entry name" value="DinB-like"/>
</dbReference>
<dbReference type="EMBL" id="UESZ01000001">
    <property type="protein sequence ID" value="SSA35511.1"/>
    <property type="molecule type" value="Genomic_DNA"/>
</dbReference>
<dbReference type="InterPro" id="IPR034660">
    <property type="entry name" value="DinB/YfiT-like"/>
</dbReference>
<dbReference type="OrthoDB" id="5022306at2"/>
<organism evidence="2 3">
    <name type="scientific">Branchiibius hedensis</name>
    <dbReference type="NCBI Taxonomy" id="672460"/>
    <lineage>
        <taxon>Bacteria</taxon>
        <taxon>Bacillati</taxon>
        <taxon>Actinomycetota</taxon>
        <taxon>Actinomycetes</taxon>
        <taxon>Micrococcales</taxon>
        <taxon>Dermacoccaceae</taxon>
        <taxon>Branchiibius</taxon>
    </lineage>
</organism>
<dbReference type="AlphaFoldDB" id="A0A2Y8ZSZ5"/>
<dbReference type="SUPFAM" id="SSF109854">
    <property type="entry name" value="DinB/YfiT-like putative metalloenzymes"/>
    <property type="match status" value="1"/>
</dbReference>
<evidence type="ECO:0000313" key="2">
    <source>
        <dbReference type="EMBL" id="SSA35511.1"/>
    </source>
</evidence>
<proteinExistence type="predicted"/>